<organism evidence="1 2">
    <name type="scientific">Ancylostoma ceylanicum</name>
    <dbReference type="NCBI Taxonomy" id="53326"/>
    <lineage>
        <taxon>Eukaryota</taxon>
        <taxon>Metazoa</taxon>
        <taxon>Ecdysozoa</taxon>
        <taxon>Nematoda</taxon>
        <taxon>Chromadorea</taxon>
        <taxon>Rhabditida</taxon>
        <taxon>Rhabditina</taxon>
        <taxon>Rhabditomorpha</taxon>
        <taxon>Strongyloidea</taxon>
        <taxon>Ancylostomatidae</taxon>
        <taxon>Ancylostomatinae</taxon>
        <taxon>Ancylostoma</taxon>
    </lineage>
</organism>
<gene>
    <name evidence="1" type="primary">Acey_s0003.g1582</name>
    <name evidence="1" type="ORF">Y032_0003g1582</name>
</gene>
<sequence length="141" mass="16230">MVSQYWKIRIFKDSGLCESSKIRGPKIRIFEILVFRNSIVIIFEFHVIAEEAYQLKSQGMGNHTMGNTMGSHLRSRNDLNNFTIPKSQTDRWSSLFRDVQSLSTSLGVVDFCVTQSSLEETFLRLSLENEHEDSIFCTTGR</sequence>
<comment type="caution">
    <text evidence="1">The sequence shown here is derived from an EMBL/GenBank/DDBJ whole genome shotgun (WGS) entry which is preliminary data.</text>
</comment>
<dbReference type="AlphaFoldDB" id="A0A016VYG7"/>
<dbReference type="Proteomes" id="UP000024635">
    <property type="component" value="Unassembled WGS sequence"/>
</dbReference>
<protein>
    <submittedName>
        <fullName evidence="1">Uncharacterized protein</fullName>
    </submittedName>
</protein>
<proteinExistence type="predicted"/>
<evidence type="ECO:0000313" key="1">
    <source>
        <dbReference type="EMBL" id="EYC32450.1"/>
    </source>
</evidence>
<dbReference type="OrthoDB" id="10255969at2759"/>
<keyword evidence="2" id="KW-1185">Reference proteome</keyword>
<accession>A0A016VYG7</accession>
<evidence type="ECO:0000313" key="2">
    <source>
        <dbReference type="Proteomes" id="UP000024635"/>
    </source>
</evidence>
<name>A0A016VYG7_9BILA</name>
<reference evidence="2" key="1">
    <citation type="journal article" date="2015" name="Nat. Genet.">
        <title>The genome and transcriptome of the zoonotic hookworm Ancylostoma ceylanicum identify infection-specific gene families.</title>
        <authorList>
            <person name="Schwarz E.M."/>
            <person name="Hu Y."/>
            <person name="Antoshechkin I."/>
            <person name="Miller M.M."/>
            <person name="Sternberg P.W."/>
            <person name="Aroian R.V."/>
        </authorList>
    </citation>
    <scope>NUCLEOTIDE SEQUENCE</scope>
    <source>
        <strain evidence="2">HY135</strain>
    </source>
</reference>
<dbReference type="EMBL" id="JARK01001339">
    <property type="protein sequence ID" value="EYC32450.1"/>
    <property type="molecule type" value="Genomic_DNA"/>
</dbReference>